<dbReference type="Proteomes" id="UP001469553">
    <property type="component" value="Unassembled WGS sequence"/>
</dbReference>
<keyword evidence="3" id="KW-1185">Reference proteome</keyword>
<sequence length="76" mass="7886">MMGIGQLNVNLKLLLQFKKQQSGISALKMDPNLLPSRSPADLLLPSSVSSCPPPESPSSIGGAPTSGQQGDHSVQC</sequence>
<reference evidence="2 3" key="1">
    <citation type="submission" date="2021-06" db="EMBL/GenBank/DDBJ databases">
        <authorList>
            <person name="Palmer J.M."/>
        </authorList>
    </citation>
    <scope>NUCLEOTIDE SEQUENCE [LARGE SCALE GENOMIC DNA]</scope>
    <source>
        <strain evidence="2 3">AS_MEX2019</strain>
        <tissue evidence="2">Muscle</tissue>
    </source>
</reference>
<accession>A0ABV0YUX1</accession>
<gene>
    <name evidence="2" type="ORF">AMECASPLE_036384</name>
</gene>
<comment type="caution">
    <text evidence="2">The sequence shown here is derived from an EMBL/GenBank/DDBJ whole genome shotgun (WGS) entry which is preliminary data.</text>
</comment>
<evidence type="ECO:0000313" key="2">
    <source>
        <dbReference type="EMBL" id="MEQ2297611.1"/>
    </source>
</evidence>
<evidence type="ECO:0000256" key="1">
    <source>
        <dbReference type="SAM" id="MobiDB-lite"/>
    </source>
</evidence>
<organism evidence="2 3">
    <name type="scientific">Ameca splendens</name>
    <dbReference type="NCBI Taxonomy" id="208324"/>
    <lineage>
        <taxon>Eukaryota</taxon>
        <taxon>Metazoa</taxon>
        <taxon>Chordata</taxon>
        <taxon>Craniata</taxon>
        <taxon>Vertebrata</taxon>
        <taxon>Euteleostomi</taxon>
        <taxon>Actinopterygii</taxon>
        <taxon>Neopterygii</taxon>
        <taxon>Teleostei</taxon>
        <taxon>Neoteleostei</taxon>
        <taxon>Acanthomorphata</taxon>
        <taxon>Ovalentaria</taxon>
        <taxon>Atherinomorphae</taxon>
        <taxon>Cyprinodontiformes</taxon>
        <taxon>Goodeidae</taxon>
        <taxon>Ameca</taxon>
    </lineage>
</organism>
<feature type="region of interest" description="Disordered" evidence="1">
    <location>
        <begin position="36"/>
        <end position="76"/>
    </location>
</feature>
<evidence type="ECO:0000313" key="3">
    <source>
        <dbReference type="Proteomes" id="UP001469553"/>
    </source>
</evidence>
<feature type="compositionally biased region" description="Polar residues" evidence="1">
    <location>
        <begin position="65"/>
        <end position="76"/>
    </location>
</feature>
<protein>
    <submittedName>
        <fullName evidence="2">Uncharacterized protein</fullName>
    </submittedName>
</protein>
<dbReference type="EMBL" id="JAHRIP010043368">
    <property type="protein sequence ID" value="MEQ2297611.1"/>
    <property type="molecule type" value="Genomic_DNA"/>
</dbReference>
<name>A0ABV0YUX1_9TELE</name>
<proteinExistence type="predicted"/>